<comment type="caution">
    <text evidence="1">The sequence shown here is derived from an EMBL/GenBank/DDBJ whole genome shotgun (WGS) entry which is preliminary data.</text>
</comment>
<proteinExistence type="predicted"/>
<dbReference type="AlphaFoldDB" id="A0A841IJM6"/>
<name>A0A841IJM6_9ACTN</name>
<dbReference type="EMBL" id="JACHJO010000002">
    <property type="protein sequence ID" value="MBB6118969.1"/>
    <property type="molecule type" value="Genomic_DNA"/>
</dbReference>
<sequence length="78" mass="8536">MAMWAADNRAGRVREGLTLLLSQGLIEDFEIRPDDEHPYRVTMPAGVIALNENQVAHFLLGVVTARFGPLARRCGSGS</sequence>
<evidence type="ECO:0000313" key="2">
    <source>
        <dbReference type="Proteomes" id="UP000536604"/>
    </source>
</evidence>
<accession>A0A841IJM6</accession>
<evidence type="ECO:0000313" key="1">
    <source>
        <dbReference type="EMBL" id="MBB6118969.1"/>
    </source>
</evidence>
<reference evidence="1 2" key="1">
    <citation type="submission" date="2020-08" db="EMBL/GenBank/DDBJ databases">
        <title>Genomic Encyclopedia of Type Strains, Phase III (KMG-III): the genomes of soil and plant-associated and newly described type strains.</title>
        <authorList>
            <person name="Whitman W."/>
        </authorList>
    </citation>
    <scope>NUCLEOTIDE SEQUENCE [LARGE SCALE GENOMIC DNA]</scope>
    <source>
        <strain evidence="1 2">CECT 8712</strain>
    </source>
</reference>
<organism evidence="1 2">
    <name type="scientific">Nocardiopsis algeriensis</name>
    <dbReference type="NCBI Taxonomy" id="1478215"/>
    <lineage>
        <taxon>Bacteria</taxon>
        <taxon>Bacillati</taxon>
        <taxon>Actinomycetota</taxon>
        <taxon>Actinomycetes</taxon>
        <taxon>Streptosporangiales</taxon>
        <taxon>Nocardiopsidaceae</taxon>
        <taxon>Nocardiopsis</taxon>
    </lineage>
</organism>
<gene>
    <name evidence="1" type="ORF">FHS13_000901</name>
</gene>
<keyword evidence="2" id="KW-1185">Reference proteome</keyword>
<protein>
    <submittedName>
        <fullName evidence="1">Uncharacterized protein</fullName>
    </submittedName>
</protein>
<dbReference type="Proteomes" id="UP000536604">
    <property type="component" value="Unassembled WGS sequence"/>
</dbReference>
<dbReference type="RefSeq" id="WP_184287845.1">
    <property type="nucleotide sequence ID" value="NZ_JACHJO010000002.1"/>
</dbReference>